<keyword evidence="4 6" id="KW-0547">Nucleotide-binding</keyword>
<dbReference type="InterPro" id="IPR012699">
    <property type="entry name" value="PhnN"/>
</dbReference>
<comment type="caution">
    <text evidence="8">The sequence shown here is derived from an EMBL/GenBank/DDBJ whole genome shotgun (WGS) entry which is preliminary data.</text>
</comment>
<keyword evidence="9" id="KW-1185">Reference proteome</keyword>
<dbReference type="Proteomes" id="UP000620596">
    <property type="component" value="Unassembled WGS sequence"/>
</dbReference>
<evidence type="ECO:0000256" key="1">
    <source>
        <dbReference type="ARBA" id="ARBA00000373"/>
    </source>
</evidence>
<dbReference type="Gene3D" id="3.40.50.300">
    <property type="entry name" value="P-loop containing nucleotide triphosphate hydrolases"/>
    <property type="match status" value="1"/>
</dbReference>
<comment type="pathway">
    <text evidence="2 6">Metabolic intermediate biosynthesis; 5-phospho-alpha-D-ribose 1-diphosphate biosynthesis; 5-phospho-alpha-D-ribose 1-diphosphate from D-ribose 5-phosphate (route II): step 3/3.</text>
</comment>
<evidence type="ECO:0000256" key="5">
    <source>
        <dbReference type="ARBA" id="ARBA00022840"/>
    </source>
</evidence>
<dbReference type="GO" id="GO:0006015">
    <property type="term" value="P:5-phosphoribose 1-diphosphate biosynthetic process"/>
    <property type="evidence" value="ECO:0007669"/>
    <property type="project" value="UniProtKB-UniRule"/>
</dbReference>
<feature type="domain" description="Guanylate kinase/L-type calcium channel beta subunit" evidence="7">
    <location>
        <begin position="7"/>
        <end position="184"/>
    </location>
</feature>
<dbReference type="NCBIfam" id="TIGR02322">
    <property type="entry name" value="phosphon_PhnN"/>
    <property type="match status" value="1"/>
</dbReference>
<evidence type="ECO:0000313" key="9">
    <source>
        <dbReference type="Proteomes" id="UP000620596"/>
    </source>
</evidence>
<reference evidence="8" key="1">
    <citation type="journal article" date="2014" name="Int. J. Syst. Evol. Microbiol.">
        <title>Complete genome sequence of Corynebacterium casei LMG S-19264T (=DSM 44701T), isolated from a smear-ripened cheese.</title>
        <authorList>
            <consortium name="US DOE Joint Genome Institute (JGI-PGF)"/>
            <person name="Walter F."/>
            <person name="Albersmeier A."/>
            <person name="Kalinowski J."/>
            <person name="Ruckert C."/>
        </authorList>
    </citation>
    <scope>NUCLEOTIDE SEQUENCE</scope>
    <source>
        <strain evidence="8">CGMCC 1.15322</strain>
    </source>
</reference>
<gene>
    <name evidence="6 8" type="primary">phnN</name>
    <name evidence="8" type="ORF">GCM10011496_11130</name>
</gene>
<evidence type="ECO:0000256" key="6">
    <source>
        <dbReference type="HAMAP-Rule" id="MF_00836"/>
    </source>
</evidence>
<evidence type="ECO:0000259" key="7">
    <source>
        <dbReference type="SMART" id="SM00072"/>
    </source>
</evidence>
<evidence type="ECO:0000256" key="4">
    <source>
        <dbReference type="ARBA" id="ARBA00022741"/>
    </source>
</evidence>
<dbReference type="AlphaFoldDB" id="A0A916SAN6"/>
<evidence type="ECO:0000313" key="8">
    <source>
        <dbReference type="EMBL" id="GGA91940.1"/>
    </source>
</evidence>
<dbReference type="GO" id="GO:0033863">
    <property type="term" value="F:ribose 1,5-bisphosphate phosphokinase activity"/>
    <property type="evidence" value="ECO:0007669"/>
    <property type="project" value="UniProtKB-UniRule"/>
</dbReference>
<dbReference type="InterPro" id="IPR027417">
    <property type="entry name" value="P-loop_NTPase"/>
</dbReference>
<dbReference type="EC" id="2.7.4.23" evidence="6"/>
<accession>A0A916SAN6</accession>
<dbReference type="SUPFAM" id="SSF52540">
    <property type="entry name" value="P-loop containing nucleoside triphosphate hydrolases"/>
    <property type="match status" value="1"/>
</dbReference>
<proteinExistence type="inferred from homology"/>
<name>A0A916SAN6_9BURK</name>
<dbReference type="GO" id="GO:0019634">
    <property type="term" value="P:organic phosphonate metabolic process"/>
    <property type="evidence" value="ECO:0007669"/>
    <property type="project" value="UniProtKB-UniRule"/>
</dbReference>
<comment type="catalytic activity">
    <reaction evidence="1 6">
        <text>alpha-D-ribose 1,5-bisphosphate + ATP = 5-phospho-alpha-D-ribose 1-diphosphate + ADP</text>
        <dbReference type="Rhea" id="RHEA:20109"/>
        <dbReference type="ChEBI" id="CHEBI:30616"/>
        <dbReference type="ChEBI" id="CHEBI:58017"/>
        <dbReference type="ChEBI" id="CHEBI:68688"/>
        <dbReference type="ChEBI" id="CHEBI:456216"/>
        <dbReference type="EC" id="2.7.4.23"/>
    </reaction>
</comment>
<comment type="similarity">
    <text evidence="6">Belongs to the ribose 1,5-bisphosphokinase family.</text>
</comment>
<dbReference type="InterPro" id="IPR008145">
    <property type="entry name" value="GK/Ca_channel_bsu"/>
</dbReference>
<evidence type="ECO:0000256" key="3">
    <source>
        <dbReference type="ARBA" id="ARBA00022679"/>
    </source>
</evidence>
<dbReference type="EMBL" id="BMIG01000003">
    <property type="protein sequence ID" value="GGA91940.1"/>
    <property type="molecule type" value="Genomic_DNA"/>
</dbReference>
<protein>
    <recommendedName>
        <fullName evidence="6">Ribose 1,5-bisphosphate phosphokinase PhnN</fullName>
        <ecNumber evidence="6">2.7.4.23</ecNumber>
    </recommendedName>
    <alternativeName>
        <fullName evidence="6">Ribose 1,5-bisphosphokinase</fullName>
    </alternativeName>
</protein>
<sequence length="196" mass="20910">MSTAQKTGAWVFICGPSGSGKDSVIAYAQQALAARSDIVFTRRFVSRPVHAGSDHDALTPAAFAALAQAGGLSWHWRAHGFSYGIARHYDEAVGAGCLVIVNGSREHVNGLPASPDRLVLHITAEPTALAQRLLRRGRDSAEAVARRLERNADFDAMPADCVIFNDGELADAGRQLANYLEESTLSADAGPTQRAR</sequence>
<evidence type="ECO:0000256" key="2">
    <source>
        <dbReference type="ARBA" id="ARBA00005069"/>
    </source>
</evidence>
<dbReference type="GO" id="GO:0005524">
    <property type="term" value="F:ATP binding"/>
    <property type="evidence" value="ECO:0007669"/>
    <property type="project" value="UniProtKB-KW"/>
</dbReference>
<dbReference type="SMART" id="SM00072">
    <property type="entry name" value="GuKc"/>
    <property type="match status" value="1"/>
</dbReference>
<dbReference type="RefSeq" id="WP_188707356.1">
    <property type="nucleotide sequence ID" value="NZ_BMIG01000003.1"/>
</dbReference>
<feature type="binding site" evidence="6">
    <location>
        <begin position="15"/>
        <end position="22"/>
    </location>
    <ligand>
        <name>ATP</name>
        <dbReference type="ChEBI" id="CHEBI:30616"/>
    </ligand>
</feature>
<comment type="function">
    <text evidence="6">Catalyzes the phosphorylation of ribose 1,5-bisphosphate to 5-phospho-D-ribosyl alpha-1-diphosphate (PRPP).</text>
</comment>
<reference evidence="8" key="2">
    <citation type="submission" date="2020-09" db="EMBL/GenBank/DDBJ databases">
        <authorList>
            <person name="Sun Q."/>
            <person name="Zhou Y."/>
        </authorList>
    </citation>
    <scope>NUCLEOTIDE SEQUENCE</scope>
    <source>
        <strain evidence="8">CGMCC 1.15322</strain>
    </source>
</reference>
<keyword evidence="5 6" id="KW-0067">ATP-binding</keyword>
<keyword evidence="3 6" id="KW-0808">Transferase</keyword>
<organism evidence="8 9">
    <name type="scientific">Polaromonas eurypsychrophila</name>
    <dbReference type="NCBI Taxonomy" id="1614635"/>
    <lineage>
        <taxon>Bacteria</taxon>
        <taxon>Pseudomonadati</taxon>
        <taxon>Pseudomonadota</taxon>
        <taxon>Betaproteobacteria</taxon>
        <taxon>Burkholderiales</taxon>
        <taxon>Comamonadaceae</taxon>
        <taxon>Polaromonas</taxon>
    </lineage>
</organism>
<dbReference type="HAMAP" id="MF_00836">
    <property type="entry name" value="PhnN"/>
    <property type="match status" value="1"/>
</dbReference>